<dbReference type="InterPro" id="IPR056982">
    <property type="entry name" value="Phage_ProQ_C-like"/>
</dbReference>
<dbReference type="EMBL" id="MF919510">
    <property type="protein sequence ID" value="ATN89531.1"/>
    <property type="molecule type" value="Genomic_DNA"/>
</dbReference>
<reference evidence="1 2" key="1">
    <citation type="submission" date="2017-09" db="EMBL/GenBank/DDBJ databases">
        <authorList>
            <person name="Pope W.H."/>
            <person name="Garlena R.A."/>
            <person name="Russell D.A."/>
            <person name="Jacobs-Sera D."/>
            <person name="Hatfull G.F."/>
        </authorList>
    </citation>
    <scope>NUCLEOTIDE SEQUENCE [LARGE SCALE GENOMIC DNA]</scope>
</reference>
<dbReference type="Proteomes" id="UP000229692">
    <property type="component" value="Segment"/>
</dbReference>
<proteinExistence type="predicted"/>
<keyword evidence="2" id="KW-1185">Reference proteome</keyword>
<accession>A0A2D1GCD5</accession>
<gene>
    <name evidence="1" type="ORF">SEA_KABLUNA_10</name>
</gene>
<dbReference type="Pfam" id="PF24203">
    <property type="entry name" value="Phage_ProQ_C_like"/>
    <property type="match status" value="1"/>
</dbReference>
<organism evidence="1 2">
    <name type="scientific">Gordonia phage Kabluna</name>
    <dbReference type="NCBI Taxonomy" id="2041511"/>
    <lineage>
        <taxon>Viruses</taxon>
        <taxon>Duplodnaviria</taxon>
        <taxon>Heunggongvirae</taxon>
        <taxon>Uroviricota</taxon>
        <taxon>Caudoviricetes</taxon>
        <taxon>Zierdtviridae</taxon>
        <taxon>Emilbogenvirinae</taxon>
        <taxon>Kablunavirus</taxon>
        <taxon>Kablunavirus kabluna</taxon>
    </lineage>
</organism>
<evidence type="ECO:0000313" key="1">
    <source>
        <dbReference type="EMBL" id="ATN89531.1"/>
    </source>
</evidence>
<sequence length="143" mass="16485">MSDTRLKVNVGDVLKLRRRMRDFEAERAERKPDQLYSATKRYRWEYSEVTVTKVGRVYLTAESTNEYGMKWERKFRLDNGSEVGNALDVQVYTEESLAAQERREKALEQLAELTNGYAWRSKLTTDAMVGIIAILTAKGSHDG</sequence>
<evidence type="ECO:0000313" key="2">
    <source>
        <dbReference type="Proteomes" id="UP000229692"/>
    </source>
</evidence>
<protein>
    <submittedName>
        <fullName evidence="1">Uncharacterized protein</fullName>
    </submittedName>
</protein>
<name>A0A2D1GCD5_9CAUD</name>